<comment type="caution">
    <text evidence="2">The sequence shown here is derived from an EMBL/GenBank/DDBJ whole genome shotgun (WGS) entry which is preliminary data.</text>
</comment>
<reference evidence="4 5" key="1">
    <citation type="journal article" date="2020" name="Nat. Food">
        <title>A phased Vanilla planifolia genome enables genetic improvement of flavour and production.</title>
        <authorList>
            <person name="Hasing T."/>
            <person name="Tang H."/>
            <person name="Brym M."/>
            <person name="Khazi F."/>
            <person name="Huang T."/>
            <person name="Chambers A.H."/>
        </authorList>
    </citation>
    <scope>NUCLEOTIDE SEQUENCE [LARGE SCALE GENOMIC DNA]</scope>
    <source>
        <tissue evidence="2">Leaf</tissue>
    </source>
</reference>
<dbReference type="Proteomes" id="UP000636800">
    <property type="component" value="Unassembled WGS sequence"/>
</dbReference>
<sequence>MVISAETAPPPPLERHESSAENGSPLLRDALRSDLDGFNFPALKAWGKHKILRCQNVKRKGEMIAGARRSGVLWGSVSSAMRLGPDEGCRGVGDDVVLEDVRTKLLFHLREAAERIKVAIPFPNQQNSHPEQRLETKPHIALGSSESSLRSQAAEPSDSNRPWNLRTRRVAIYGDSCSSPSPPATQVPAAAERSGQTRNFRLRSEAFDKRDWPKISIPLTREEIEEDVYAVTGLRPRRRPKKRPRILQRQLDLLLPGSWLSSISPDSYRVPE</sequence>
<proteinExistence type="predicted"/>
<evidence type="ECO:0000256" key="1">
    <source>
        <dbReference type="SAM" id="MobiDB-lite"/>
    </source>
</evidence>
<evidence type="ECO:0000313" key="4">
    <source>
        <dbReference type="Proteomes" id="UP000636800"/>
    </source>
</evidence>
<keyword evidence="4" id="KW-1185">Reference proteome</keyword>
<protein>
    <submittedName>
        <fullName evidence="2">Uncharacterized protein</fullName>
    </submittedName>
</protein>
<organism evidence="2 4">
    <name type="scientific">Vanilla planifolia</name>
    <name type="common">Vanilla</name>
    <dbReference type="NCBI Taxonomy" id="51239"/>
    <lineage>
        <taxon>Eukaryota</taxon>
        <taxon>Viridiplantae</taxon>
        <taxon>Streptophyta</taxon>
        <taxon>Embryophyta</taxon>
        <taxon>Tracheophyta</taxon>
        <taxon>Spermatophyta</taxon>
        <taxon>Magnoliopsida</taxon>
        <taxon>Liliopsida</taxon>
        <taxon>Asparagales</taxon>
        <taxon>Orchidaceae</taxon>
        <taxon>Vanilloideae</taxon>
        <taxon>Vanilleae</taxon>
        <taxon>Vanilla</taxon>
    </lineage>
</organism>
<gene>
    <name evidence="3" type="ORF">HPP92_025810</name>
    <name evidence="2" type="ORF">HPP92_026101</name>
</gene>
<dbReference type="EMBL" id="JADCNM010000021">
    <property type="protein sequence ID" value="KAG0452224.1"/>
    <property type="molecule type" value="Genomic_DNA"/>
</dbReference>
<evidence type="ECO:0000313" key="2">
    <source>
        <dbReference type="EMBL" id="KAG0452168.1"/>
    </source>
</evidence>
<accession>A0A835U8C5</accession>
<evidence type="ECO:0000313" key="5">
    <source>
        <dbReference type="Proteomes" id="UP000639772"/>
    </source>
</evidence>
<dbReference type="InterPro" id="IPR012438">
    <property type="entry name" value="DUF1639"/>
</dbReference>
<feature type="region of interest" description="Disordered" evidence="1">
    <location>
        <begin position="1"/>
        <end position="22"/>
    </location>
</feature>
<name>A0A835U8C5_VANPL</name>
<feature type="region of interest" description="Disordered" evidence="1">
    <location>
        <begin position="174"/>
        <end position="198"/>
    </location>
</feature>
<dbReference type="PANTHER" id="PTHR33130:SF86">
    <property type="entry name" value="OS01G0132500 PROTEIN"/>
    <property type="match status" value="1"/>
</dbReference>
<dbReference type="OrthoDB" id="769821at2759"/>
<dbReference type="AlphaFoldDB" id="A0A835U8C5"/>
<dbReference type="EMBL" id="JADCNL010000021">
    <property type="protein sequence ID" value="KAG0452168.1"/>
    <property type="molecule type" value="Genomic_DNA"/>
</dbReference>
<dbReference type="Pfam" id="PF07797">
    <property type="entry name" value="DUF1639"/>
    <property type="match status" value="1"/>
</dbReference>
<dbReference type="PANTHER" id="PTHR33130">
    <property type="entry name" value="PUTATIVE (DUF1639)-RELATED"/>
    <property type="match status" value="1"/>
</dbReference>
<dbReference type="Proteomes" id="UP000639772">
    <property type="component" value="Unassembled WGS sequence"/>
</dbReference>
<evidence type="ECO:0000313" key="3">
    <source>
        <dbReference type="EMBL" id="KAG0452224.1"/>
    </source>
</evidence>